<sequence>MVEEPCTSALAAGVGEVDSGLCDDDDDDDGSCDNDGMWICGICGFGILREILNWEHEFG</sequence>
<dbReference type="Gramene" id="OBART06G13070.1">
    <property type="protein sequence ID" value="OBART06G13070.1"/>
    <property type="gene ID" value="OBART06G13070"/>
</dbReference>
<accession>A0A0D3GG18</accession>
<reference evidence="1" key="1">
    <citation type="journal article" date="2009" name="Rice">
        <title>De Novo Next Generation Sequencing of Plant Genomes.</title>
        <authorList>
            <person name="Rounsley S."/>
            <person name="Marri P.R."/>
            <person name="Yu Y."/>
            <person name="He R."/>
            <person name="Sisneros N."/>
            <person name="Goicoechea J.L."/>
            <person name="Lee S.J."/>
            <person name="Angelova A."/>
            <person name="Kudrna D."/>
            <person name="Luo M."/>
            <person name="Affourtit J."/>
            <person name="Desany B."/>
            <person name="Knight J."/>
            <person name="Niazi F."/>
            <person name="Egholm M."/>
            <person name="Wing R.A."/>
        </authorList>
    </citation>
    <scope>NUCLEOTIDE SEQUENCE [LARGE SCALE GENOMIC DNA]</scope>
    <source>
        <strain evidence="1">cv. IRGC 105608</strain>
    </source>
</reference>
<keyword evidence="2" id="KW-1185">Reference proteome</keyword>
<dbReference type="Proteomes" id="UP000026960">
    <property type="component" value="Chromosome 6"/>
</dbReference>
<protein>
    <submittedName>
        <fullName evidence="1">Uncharacterized protein</fullName>
    </submittedName>
</protein>
<reference evidence="1" key="2">
    <citation type="submission" date="2015-03" db="UniProtKB">
        <authorList>
            <consortium name="EnsemblPlants"/>
        </authorList>
    </citation>
    <scope>IDENTIFICATION</scope>
</reference>
<dbReference type="PaxDb" id="65489-OBART06G13070.1"/>
<dbReference type="EnsemblPlants" id="OBART06G13070.1">
    <property type="protein sequence ID" value="OBART06G13070.1"/>
    <property type="gene ID" value="OBART06G13070"/>
</dbReference>
<evidence type="ECO:0000313" key="2">
    <source>
        <dbReference type="Proteomes" id="UP000026960"/>
    </source>
</evidence>
<organism evidence="1">
    <name type="scientific">Oryza barthii</name>
    <dbReference type="NCBI Taxonomy" id="65489"/>
    <lineage>
        <taxon>Eukaryota</taxon>
        <taxon>Viridiplantae</taxon>
        <taxon>Streptophyta</taxon>
        <taxon>Embryophyta</taxon>
        <taxon>Tracheophyta</taxon>
        <taxon>Spermatophyta</taxon>
        <taxon>Magnoliopsida</taxon>
        <taxon>Liliopsida</taxon>
        <taxon>Poales</taxon>
        <taxon>Poaceae</taxon>
        <taxon>BOP clade</taxon>
        <taxon>Oryzoideae</taxon>
        <taxon>Oryzeae</taxon>
        <taxon>Oryzinae</taxon>
        <taxon>Oryza</taxon>
    </lineage>
</organism>
<name>A0A0D3GG18_9ORYZ</name>
<evidence type="ECO:0000313" key="1">
    <source>
        <dbReference type="EnsemblPlants" id="OBART06G13070.1"/>
    </source>
</evidence>
<proteinExistence type="predicted"/>
<dbReference type="HOGENOM" id="CLU_200008_0_0_1"/>
<dbReference type="AlphaFoldDB" id="A0A0D3GG18"/>